<name>A0A1E5W3D8_9POAL</name>
<keyword evidence="7 19" id="KW-0812">Transmembrane</keyword>
<dbReference type="GO" id="GO:0005524">
    <property type="term" value="F:ATP binding"/>
    <property type="evidence" value="ECO:0007669"/>
    <property type="project" value="UniProtKB-KW"/>
</dbReference>
<comment type="subcellular location">
    <subcellularLocation>
        <location evidence="1">Membrane</location>
        <topology evidence="1">Single-pass type I membrane protein</topology>
    </subcellularLocation>
</comment>
<evidence type="ECO:0000313" key="22">
    <source>
        <dbReference type="Proteomes" id="UP000095767"/>
    </source>
</evidence>
<dbReference type="InterPro" id="IPR051716">
    <property type="entry name" value="Plant_RL_S/T_kinase"/>
</dbReference>
<comment type="caution">
    <text evidence="21">The sequence shown here is derived from an EMBL/GenBank/DDBJ whole genome shotgun (WGS) entry which is preliminary data.</text>
</comment>
<evidence type="ECO:0000256" key="3">
    <source>
        <dbReference type="ARBA" id="ARBA00022527"/>
    </source>
</evidence>
<dbReference type="Gene3D" id="3.80.10.10">
    <property type="entry name" value="Ribonuclease Inhibitor"/>
    <property type="match status" value="5"/>
</dbReference>
<evidence type="ECO:0000256" key="1">
    <source>
        <dbReference type="ARBA" id="ARBA00004479"/>
    </source>
</evidence>
<proteinExistence type="predicted"/>
<dbReference type="InterPro" id="IPR003591">
    <property type="entry name" value="Leu-rich_rpt_typical-subtyp"/>
</dbReference>
<dbReference type="GO" id="GO:0009791">
    <property type="term" value="P:post-embryonic development"/>
    <property type="evidence" value="ECO:0007669"/>
    <property type="project" value="UniProtKB-ARBA"/>
</dbReference>
<keyword evidence="22" id="KW-1185">Reference proteome</keyword>
<keyword evidence="9" id="KW-0677">Repeat</keyword>
<evidence type="ECO:0000256" key="12">
    <source>
        <dbReference type="ARBA" id="ARBA00022840"/>
    </source>
</evidence>
<keyword evidence="16" id="KW-0325">Glycoprotein</keyword>
<dbReference type="SUPFAM" id="SSF52058">
    <property type="entry name" value="L domain-like"/>
    <property type="match status" value="1"/>
</dbReference>
<feature type="transmembrane region" description="Helical" evidence="19">
    <location>
        <begin position="411"/>
        <end position="433"/>
    </location>
</feature>
<dbReference type="STRING" id="888268.A0A1E5W3D8"/>
<keyword evidence="13 19" id="KW-1133">Transmembrane helix</keyword>
<dbReference type="Gene3D" id="3.30.200.20">
    <property type="entry name" value="Phosphorylase Kinase, domain 1"/>
    <property type="match status" value="1"/>
</dbReference>
<dbReference type="Gene3D" id="1.10.510.10">
    <property type="entry name" value="Transferase(Phosphotransferase) domain 1"/>
    <property type="match status" value="1"/>
</dbReference>
<evidence type="ECO:0000259" key="20">
    <source>
        <dbReference type="PROSITE" id="PS50011"/>
    </source>
</evidence>
<keyword evidence="11 21" id="KW-0418">Kinase</keyword>
<evidence type="ECO:0000256" key="14">
    <source>
        <dbReference type="ARBA" id="ARBA00023136"/>
    </source>
</evidence>
<accession>A0A1E5W3D8</accession>
<keyword evidence="4" id="KW-0597">Phosphoprotein</keyword>
<dbReference type="OrthoDB" id="676979at2759"/>
<keyword evidence="5" id="KW-0433">Leucine-rich repeat</keyword>
<evidence type="ECO:0000313" key="21">
    <source>
        <dbReference type="EMBL" id="OEL31932.1"/>
    </source>
</evidence>
<dbReference type="Pfam" id="PF00560">
    <property type="entry name" value="LRR_1"/>
    <property type="match status" value="4"/>
</dbReference>
<keyword evidence="8" id="KW-0732">Signal</keyword>
<evidence type="ECO:0000256" key="13">
    <source>
        <dbReference type="ARBA" id="ARBA00022989"/>
    </source>
</evidence>
<dbReference type="SUPFAM" id="SSF56112">
    <property type="entry name" value="Protein kinase-like (PK-like)"/>
    <property type="match status" value="1"/>
</dbReference>
<evidence type="ECO:0000256" key="6">
    <source>
        <dbReference type="ARBA" id="ARBA00022679"/>
    </source>
</evidence>
<dbReference type="FunFam" id="3.80.10.10:FF:000095">
    <property type="entry name" value="LRR receptor-like serine/threonine-protein kinase GSO1"/>
    <property type="match status" value="1"/>
</dbReference>
<evidence type="ECO:0000256" key="11">
    <source>
        <dbReference type="ARBA" id="ARBA00022777"/>
    </source>
</evidence>
<dbReference type="EMBL" id="LWDX02022489">
    <property type="protein sequence ID" value="OEL31932.1"/>
    <property type="molecule type" value="Genomic_DNA"/>
</dbReference>
<dbReference type="InterPro" id="IPR055414">
    <property type="entry name" value="LRR_R13L4/SHOC2-like"/>
</dbReference>
<dbReference type="PROSITE" id="PS00109">
    <property type="entry name" value="PROTEIN_KINASE_TYR"/>
    <property type="match status" value="1"/>
</dbReference>
<protein>
    <recommendedName>
        <fullName evidence="2">non-specific serine/threonine protein kinase</fullName>
        <ecNumber evidence="2">2.7.11.1</ecNumber>
    </recommendedName>
</protein>
<keyword evidence="12" id="KW-0067">ATP-binding</keyword>
<dbReference type="InterPro" id="IPR032675">
    <property type="entry name" value="LRR_dom_sf"/>
</dbReference>
<keyword evidence="10" id="KW-0547">Nucleotide-binding</keyword>
<dbReference type="InterPro" id="IPR001611">
    <property type="entry name" value="Leu-rich_rpt"/>
</dbReference>
<dbReference type="InterPro" id="IPR011009">
    <property type="entry name" value="Kinase-like_dom_sf"/>
</dbReference>
<evidence type="ECO:0000256" key="15">
    <source>
        <dbReference type="ARBA" id="ARBA00023170"/>
    </source>
</evidence>
<dbReference type="GO" id="GO:0016020">
    <property type="term" value="C:membrane"/>
    <property type="evidence" value="ECO:0007669"/>
    <property type="project" value="UniProtKB-SubCell"/>
</dbReference>
<dbReference type="SMART" id="SM00369">
    <property type="entry name" value="LRR_TYP"/>
    <property type="match status" value="8"/>
</dbReference>
<evidence type="ECO:0000256" key="8">
    <source>
        <dbReference type="ARBA" id="ARBA00022729"/>
    </source>
</evidence>
<keyword evidence="15 21" id="KW-0675">Receptor</keyword>
<dbReference type="AlphaFoldDB" id="A0A1E5W3D8"/>
<dbReference type="PANTHER" id="PTHR48053">
    <property type="entry name" value="LEUCINE RICH REPEAT FAMILY PROTEIN, EXPRESSED"/>
    <property type="match status" value="1"/>
</dbReference>
<evidence type="ECO:0000256" key="4">
    <source>
        <dbReference type="ARBA" id="ARBA00022553"/>
    </source>
</evidence>
<dbReference type="PRINTS" id="PR00019">
    <property type="entry name" value="LEURICHRPT"/>
</dbReference>
<keyword evidence="14 19" id="KW-0472">Membrane</keyword>
<dbReference type="PANTHER" id="PTHR48053:SF22">
    <property type="entry name" value="MDIS1-INTERACTING RECEPTOR LIKE KINASE 2-LIKE"/>
    <property type="match status" value="1"/>
</dbReference>
<dbReference type="Pfam" id="PF00069">
    <property type="entry name" value="Pkinase"/>
    <property type="match status" value="1"/>
</dbReference>
<dbReference type="FunFam" id="3.30.200.20:FF:000309">
    <property type="entry name" value="Leucine-rich repeat receptor protein kinase MSP1"/>
    <property type="match status" value="1"/>
</dbReference>
<dbReference type="GO" id="GO:0004674">
    <property type="term" value="F:protein serine/threonine kinase activity"/>
    <property type="evidence" value="ECO:0007669"/>
    <property type="project" value="UniProtKB-KW"/>
</dbReference>
<feature type="domain" description="Protein kinase" evidence="20">
    <location>
        <begin position="453"/>
        <end position="645"/>
    </location>
</feature>
<evidence type="ECO:0000256" key="18">
    <source>
        <dbReference type="ARBA" id="ARBA00048679"/>
    </source>
</evidence>
<evidence type="ECO:0000256" key="10">
    <source>
        <dbReference type="ARBA" id="ARBA00022741"/>
    </source>
</evidence>
<evidence type="ECO:0000256" key="17">
    <source>
        <dbReference type="ARBA" id="ARBA00047899"/>
    </source>
</evidence>
<evidence type="ECO:0000256" key="2">
    <source>
        <dbReference type="ARBA" id="ARBA00012513"/>
    </source>
</evidence>
<dbReference type="EC" id="2.7.11.1" evidence="2"/>
<evidence type="ECO:0000256" key="7">
    <source>
        <dbReference type="ARBA" id="ARBA00022692"/>
    </source>
</evidence>
<organism evidence="21 22">
    <name type="scientific">Dichanthelium oligosanthes</name>
    <dbReference type="NCBI Taxonomy" id="888268"/>
    <lineage>
        <taxon>Eukaryota</taxon>
        <taxon>Viridiplantae</taxon>
        <taxon>Streptophyta</taxon>
        <taxon>Embryophyta</taxon>
        <taxon>Tracheophyta</taxon>
        <taxon>Spermatophyta</taxon>
        <taxon>Magnoliopsida</taxon>
        <taxon>Liliopsida</taxon>
        <taxon>Poales</taxon>
        <taxon>Poaceae</taxon>
        <taxon>PACMAD clade</taxon>
        <taxon>Panicoideae</taxon>
        <taxon>Panicodae</taxon>
        <taxon>Paniceae</taxon>
        <taxon>Dichantheliinae</taxon>
        <taxon>Dichanthelium</taxon>
    </lineage>
</organism>
<comment type="catalytic activity">
    <reaction evidence="17">
        <text>L-threonyl-[protein] + ATP = O-phospho-L-threonyl-[protein] + ADP + H(+)</text>
        <dbReference type="Rhea" id="RHEA:46608"/>
        <dbReference type="Rhea" id="RHEA-COMP:11060"/>
        <dbReference type="Rhea" id="RHEA-COMP:11605"/>
        <dbReference type="ChEBI" id="CHEBI:15378"/>
        <dbReference type="ChEBI" id="CHEBI:30013"/>
        <dbReference type="ChEBI" id="CHEBI:30616"/>
        <dbReference type="ChEBI" id="CHEBI:61977"/>
        <dbReference type="ChEBI" id="CHEBI:456216"/>
        <dbReference type="EC" id="2.7.11.1"/>
    </reaction>
</comment>
<keyword evidence="6" id="KW-0808">Transferase</keyword>
<evidence type="ECO:0000256" key="16">
    <source>
        <dbReference type="ARBA" id="ARBA00023180"/>
    </source>
</evidence>
<reference evidence="21 22" key="1">
    <citation type="submission" date="2016-09" db="EMBL/GenBank/DDBJ databases">
        <title>The draft genome of Dichanthelium oligosanthes: A C3 panicoid grass species.</title>
        <authorList>
            <person name="Studer A.J."/>
            <person name="Schnable J.C."/>
            <person name="Brutnell T.P."/>
        </authorList>
    </citation>
    <scope>NUCLEOTIDE SEQUENCE [LARGE SCALE GENOMIC DNA]</scope>
    <source>
        <strain evidence="22">cv. Kellogg 1175</strain>
        <tissue evidence="21">Leaf</tissue>
    </source>
</reference>
<dbReference type="InterPro" id="IPR000719">
    <property type="entry name" value="Prot_kinase_dom"/>
</dbReference>
<keyword evidence="3" id="KW-0723">Serine/threonine-protein kinase</keyword>
<sequence>MRQDGAEKVPAALGNLTQLNTLYLFANELSGPIPTELGKLINMEILALSRNRFTAGIPVSLSNLTKITTIFLHENQITGFIPPELGKLANLQTLDLRSNKLTAAIPPSLANLTKVTVLFLYENQITGSIPPELGKLVSLQSLDLSSNNLTAAIPVSLGNLTKLTYLSLFENQITGPIPQELGSLPQELGNLTSIVHIDLTNNSLSGVLPANICAGGKLEFFFMVSLNMFNGPIPRSLKTCTTLIRLFLEGNQLTGDISKSFGVYPQLVKMNLKYNRLFGEMTLNWGAYPQLEVLHFSGNMITGKIPPALSKLSNLVELKLNSNNLSGEIHNEIRNLTNLYSLNLSLNQLSGSIPPQLGKLINLGSLDISGNSLSGSIPDELGDCIKLQSLKINNNHFNGSLPGAIGNLRSLQIVLVAIVVCFTILSTIVIIFIHAHNKRKPQEIATTIGRDMFSVWNFDGRLVFDDIVRATENFDNKYIVGTGAHLQDGQIVAVKKLHSTEEVNDETRFHSEMEVLSQIRQRSIVKLYGFCSHPEYKFLVYNYIERGSLHMTLQNEEVAREFDWQKRSALVHDVAQAIAYLHYECNPPIIHRDITSNNILLDTSFKAYVSDFSTARILKPDSSNWRALAGTYSHMAPGTYFLFSH</sequence>
<evidence type="ECO:0000256" key="9">
    <source>
        <dbReference type="ARBA" id="ARBA00022737"/>
    </source>
</evidence>
<gene>
    <name evidence="21" type="ORF">BAE44_0007051</name>
</gene>
<dbReference type="Pfam" id="PF23598">
    <property type="entry name" value="LRR_14"/>
    <property type="match status" value="1"/>
</dbReference>
<evidence type="ECO:0000256" key="5">
    <source>
        <dbReference type="ARBA" id="ARBA00022614"/>
    </source>
</evidence>
<dbReference type="InterPro" id="IPR008266">
    <property type="entry name" value="Tyr_kinase_AS"/>
</dbReference>
<dbReference type="Proteomes" id="UP000095767">
    <property type="component" value="Unassembled WGS sequence"/>
</dbReference>
<dbReference type="FunFam" id="3.80.10.10:FF:000233">
    <property type="entry name" value="Leucine-rich repeat receptor-like protein kinase TDR"/>
    <property type="match status" value="1"/>
</dbReference>
<dbReference type="PROSITE" id="PS50011">
    <property type="entry name" value="PROTEIN_KINASE_DOM"/>
    <property type="match status" value="1"/>
</dbReference>
<evidence type="ECO:0000256" key="19">
    <source>
        <dbReference type="SAM" id="Phobius"/>
    </source>
</evidence>
<comment type="catalytic activity">
    <reaction evidence="18">
        <text>L-seryl-[protein] + ATP = O-phospho-L-seryl-[protein] + ADP + H(+)</text>
        <dbReference type="Rhea" id="RHEA:17989"/>
        <dbReference type="Rhea" id="RHEA-COMP:9863"/>
        <dbReference type="Rhea" id="RHEA-COMP:11604"/>
        <dbReference type="ChEBI" id="CHEBI:15378"/>
        <dbReference type="ChEBI" id="CHEBI:29999"/>
        <dbReference type="ChEBI" id="CHEBI:30616"/>
        <dbReference type="ChEBI" id="CHEBI:83421"/>
        <dbReference type="ChEBI" id="CHEBI:456216"/>
        <dbReference type="EC" id="2.7.11.1"/>
    </reaction>
</comment>